<dbReference type="InterPro" id="IPR016181">
    <property type="entry name" value="Acyl_CoA_acyltransferase"/>
</dbReference>
<name>A0A919PJT7_9ACTN</name>
<dbReference type="Proteomes" id="UP000660611">
    <property type="component" value="Unassembled WGS sequence"/>
</dbReference>
<protein>
    <submittedName>
        <fullName evidence="2">Glycosyl transferase family 1</fullName>
    </submittedName>
</protein>
<dbReference type="GO" id="GO:0016740">
    <property type="term" value="F:transferase activity"/>
    <property type="evidence" value="ECO:0007669"/>
    <property type="project" value="UniProtKB-KW"/>
</dbReference>
<evidence type="ECO:0000259" key="1">
    <source>
        <dbReference type="Pfam" id="PF13480"/>
    </source>
</evidence>
<sequence length="389" mass="42600">MNPLSTVDSAPSGVSAWSVEVRRDDAALAEIRAEWTDLFGRCATATPFQAHAWIASWWRTYGRPGRLRLILVRLDGRLVAAAALLRQRRWLCSVLTPVGGDLSDFADVLVDETLAEPAARALADALAQVPGWQVVDLPETRPGSVAGVLLAEAWRGRHHLVPASLCLELPARDLDDLVAELPGHTRKTVRRRVNQLRRLGLDVRAVTADEAGRAVGDLLALHARQWQGRQVNPEHIRAEFARHLGAATGDMIADGQAELFEYRLDGQLVASSLAVVGRDLVGGYLYGADPDLRDRADITTLLLSDTLPLAVRRGCATMSMLRGAEPYKLRWRPVESVNQRVLLVRGGSPQARLYAAGVRARRAAVLLAKRHLPGLRALRDRLRRHPGGG</sequence>
<evidence type="ECO:0000313" key="3">
    <source>
        <dbReference type="Proteomes" id="UP000660611"/>
    </source>
</evidence>
<dbReference type="InterPro" id="IPR038740">
    <property type="entry name" value="BioF2-like_GNAT_dom"/>
</dbReference>
<dbReference type="Gene3D" id="3.40.630.30">
    <property type="match status" value="1"/>
</dbReference>
<feature type="domain" description="BioF2-like acetyltransferase" evidence="1">
    <location>
        <begin position="184"/>
        <end position="328"/>
    </location>
</feature>
<proteinExistence type="predicted"/>
<keyword evidence="2" id="KW-0808">Transferase</keyword>
<dbReference type="Pfam" id="PF13480">
    <property type="entry name" value="Acetyltransf_6"/>
    <property type="match status" value="2"/>
</dbReference>
<organism evidence="2 3">
    <name type="scientific">Dactylosporangium siamense</name>
    <dbReference type="NCBI Taxonomy" id="685454"/>
    <lineage>
        <taxon>Bacteria</taxon>
        <taxon>Bacillati</taxon>
        <taxon>Actinomycetota</taxon>
        <taxon>Actinomycetes</taxon>
        <taxon>Micromonosporales</taxon>
        <taxon>Micromonosporaceae</taxon>
        <taxon>Dactylosporangium</taxon>
    </lineage>
</organism>
<feature type="domain" description="BioF2-like acetyltransferase" evidence="1">
    <location>
        <begin position="16"/>
        <end position="95"/>
    </location>
</feature>
<dbReference type="SUPFAM" id="SSF55729">
    <property type="entry name" value="Acyl-CoA N-acyltransferases (Nat)"/>
    <property type="match status" value="1"/>
</dbReference>
<comment type="caution">
    <text evidence="2">The sequence shown here is derived from an EMBL/GenBank/DDBJ whole genome shotgun (WGS) entry which is preliminary data.</text>
</comment>
<reference evidence="2" key="1">
    <citation type="submission" date="2021-01" db="EMBL/GenBank/DDBJ databases">
        <title>Whole genome shotgun sequence of Dactylosporangium siamense NBRC 106093.</title>
        <authorList>
            <person name="Komaki H."/>
            <person name="Tamura T."/>
        </authorList>
    </citation>
    <scope>NUCLEOTIDE SEQUENCE</scope>
    <source>
        <strain evidence="2">NBRC 106093</strain>
    </source>
</reference>
<dbReference type="RefSeq" id="WP_203845649.1">
    <property type="nucleotide sequence ID" value="NZ_BAAAVW010000006.1"/>
</dbReference>
<keyword evidence="3" id="KW-1185">Reference proteome</keyword>
<gene>
    <name evidence="2" type="ORF">Dsi01nite_018460</name>
</gene>
<dbReference type="EMBL" id="BONQ01000026">
    <property type="protein sequence ID" value="GIG43805.1"/>
    <property type="molecule type" value="Genomic_DNA"/>
</dbReference>
<accession>A0A919PJT7</accession>
<dbReference type="AlphaFoldDB" id="A0A919PJT7"/>
<evidence type="ECO:0000313" key="2">
    <source>
        <dbReference type="EMBL" id="GIG43805.1"/>
    </source>
</evidence>